<dbReference type="OrthoDB" id="9795402at2"/>
<dbReference type="CDD" id="cd07344">
    <property type="entry name" value="M48_yhfN_like"/>
    <property type="match status" value="1"/>
</dbReference>
<organism evidence="2 3">
    <name type="scientific">Formicincola oecophyllae</name>
    <dbReference type="NCBI Taxonomy" id="2558361"/>
    <lineage>
        <taxon>Bacteria</taxon>
        <taxon>Pseudomonadati</taxon>
        <taxon>Pseudomonadota</taxon>
        <taxon>Alphaproteobacteria</taxon>
        <taxon>Acetobacterales</taxon>
        <taxon>Acetobacteraceae</taxon>
        <taxon>Formicincola</taxon>
    </lineage>
</organism>
<accession>A0A4Y6U8H9</accession>
<protein>
    <submittedName>
        <fullName evidence="2">M48 family metallopeptidase</fullName>
    </submittedName>
</protein>
<dbReference type="Pfam" id="PF01863">
    <property type="entry name" value="YgjP-like"/>
    <property type="match status" value="1"/>
</dbReference>
<dbReference type="PANTHER" id="PTHR30399">
    <property type="entry name" value="UNCHARACTERIZED PROTEIN YGJP"/>
    <property type="match status" value="1"/>
</dbReference>
<gene>
    <name evidence="2" type="ORF">E3E12_05130</name>
</gene>
<dbReference type="InterPro" id="IPR053136">
    <property type="entry name" value="UTP_pyrophosphatase-like"/>
</dbReference>
<evidence type="ECO:0000259" key="1">
    <source>
        <dbReference type="Pfam" id="PF01863"/>
    </source>
</evidence>
<name>A0A4Y6U8H9_9PROT</name>
<dbReference type="AlphaFoldDB" id="A0A4Y6U8H9"/>
<sequence length="262" mass="28781">MAAWPEAVHPHQASWEGLANFPIVWRHSSRARHISLRLDPQLRGVVVTLPTGASRQMGHAFLASRMDWVTGALAKLPAPALESGAVMVGGQRFALSDATEAALATTTLDRANQTLFLKGASAHKPRRLRDFLRAEAGRTFPALLAACAQGGHKNHGLPLLRPSSLALRDPTSRWGSCTRQGRLMLSWRLIMAPPDVRDYVMAHELAHLHHFNHSAAFWHCCGQLHEAPWSSPEGARSSTRAHTLKEAEAWLRQNGLALHAMV</sequence>
<dbReference type="EMBL" id="CP038231">
    <property type="protein sequence ID" value="QDH13672.1"/>
    <property type="molecule type" value="Genomic_DNA"/>
</dbReference>
<dbReference type="PANTHER" id="PTHR30399:SF1">
    <property type="entry name" value="UTP PYROPHOSPHATASE"/>
    <property type="match status" value="1"/>
</dbReference>
<evidence type="ECO:0000313" key="2">
    <source>
        <dbReference type="EMBL" id="QDH13672.1"/>
    </source>
</evidence>
<evidence type="ECO:0000313" key="3">
    <source>
        <dbReference type="Proteomes" id="UP000318709"/>
    </source>
</evidence>
<feature type="domain" description="YgjP-like metallopeptidase" evidence="1">
    <location>
        <begin position="33"/>
        <end position="226"/>
    </location>
</feature>
<dbReference type="Gene3D" id="3.30.2010.10">
    <property type="entry name" value="Metalloproteases ('zincins'), catalytic domain"/>
    <property type="match status" value="1"/>
</dbReference>
<reference evidence="2 3" key="1">
    <citation type="submission" date="2019-03" db="EMBL/GenBank/DDBJ databases">
        <title>The complete genome sequence of Swingsia_sp. F3b2 LMG30590(T).</title>
        <authorList>
            <person name="Chua K.-O."/>
            <person name="Chan K.-G."/>
            <person name="See-Too W.-S."/>
        </authorList>
    </citation>
    <scope>NUCLEOTIDE SEQUENCE [LARGE SCALE GENOMIC DNA]</scope>
    <source>
        <strain evidence="2 3">F3b2</strain>
    </source>
</reference>
<proteinExistence type="predicted"/>
<dbReference type="KEGG" id="swf:E3E12_05130"/>
<dbReference type="RefSeq" id="WP_141443380.1">
    <property type="nucleotide sequence ID" value="NZ_CP038231.1"/>
</dbReference>
<dbReference type="InterPro" id="IPR002725">
    <property type="entry name" value="YgjP-like_metallopeptidase"/>
</dbReference>
<dbReference type="Proteomes" id="UP000318709">
    <property type="component" value="Chromosome"/>
</dbReference>
<keyword evidence="3" id="KW-1185">Reference proteome</keyword>